<evidence type="ECO:0000313" key="3">
    <source>
        <dbReference type="Proteomes" id="UP001642484"/>
    </source>
</evidence>
<organism evidence="2 3">
    <name type="scientific">Durusdinium trenchii</name>
    <dbReference type="NCBI Taxonomy" id="1381693"/>
    <lineage>
        <taxon>Eukaryota</taxon>
        <taxon>Sar</taxon>
        <taxon>Alveolata</taxon>
        <taxon>Dinophyceae</taxon>
        <taxon>Suessiales</taxon>
        <taxon>Symbiodiniaceae</taxon>
        <taxon>Durusdinium</taxon>
    </lineage>
</organism>
<reference evidence="2 3" key="1">
    <citation type="submission" date="2024-02" db="EMBL/GenBank/DDBJ databases">
        <authorList>
            <person name="Chen Y."/>
            <person name="Shah S."/>
            <person name="Dougan E. K."/>
            <person name="Thang M."/>
            <person name="Chan C."/>
        </authorList>
    </citation>
    <scope>NUCLEOTIDE SEQUENCE [LARGE SCALE GENOMIC DNA]</scope>
</reference>
<keyword evidence="1" id="KW-0472">Membrane</keyword>
<name>A0ABP0JNS8_9DINO</name>
<accession>A0ABP0JNS8</accession>
<keyword evidence="1" id="KW-1133">Transmembrane helix</keyword>
<sequence>DQLQQGITKADEVLKEASEIYEDREQFQADQRIAEIESRKKMVAWFNLILTECTAMFFLSHLMLMIVEVEIASHKSAKPADIDAQESELWKMMKGDPYFSSLPDLEQSEVQTLGHLESTRDTAELLPDIDSVMATFELHTRALARLTAVGTSLVTAATEWKSSRKAIKKALELE</sequence>
<evidence type="ECO:0000256" key="1">
    <source>
        <dbReference type="SAM" id="Phobius"/>
    </source>
</evidence>
<gene>
    <name evidence="2" type="ORF">CCMP2556_LOCUS12315</name>
</gene>
<comment type="caution">
    <text evidence="2">The sequence shown here is derived from an EMBL/GenBank/DDBJ whole genome shotgun (WGS) entry which is preliminary data.</text>
</comment>
<feature type="transmembrane region" description="Helical" evidence="1">
    <location>
        <begin position="42"/>
        <end position="67"/>
    </location>
</feature>
<protein>
    <submittedName>
        <fullName evidence="2">Uncharacterized protein</fullName>
    </submittedName>
</protein>
<keyword evidence="3" id="KW-1185">Reference proteome</keyword>
<keyword evidence="1" id="KW-0812">Transmembrane</keyword>
<dbReference type="EMBL" id="CAXAMN010005975">
    <property type="protein sequence ID" value="CAK9015994.1"/>
    <property type="molecule type" value="Genomic_DNA"/>
</dbReference>
<proteinExistence type="predicted"/>
<feature type="non-terminal residue" evidence="2">
    <location>
        <position position="174"/>
    </location>
</feature>
<feature type="non-terminal residue" evidence="2">
    <location>
        <position position="1"/>
    </location>
</feature>
<dbReference type="Proteomes" id="UP001642484">
    <property type="component" value="Unassembled WGS sequence"/>
</dbReference>
<evidence type="ECO:0000313" key="2">
    <source>
        <dbReference type="EMBL" id="CAK9015994.1"/>
    </source>
</evidence>